<proteinExistence type="predicted"/>
<evidence type="ECO:0000313" key="3">
    <source>
        <dbReference type="Proteomes" id="UP000271098"/>
    </source>
</evidence>
<sequence length="173" mass="19434">MQQTINIRCNWNELGEIRHKLCDALRHVENRSQWNNLFFGIARHMNSLHFSIEGTVAPAPATPPPTPRAKRHAVVEEDKTPPTTSEATEEPKPKPETWLQKKVAILTVVEYIKETEQQTKNDAATQTDPVADEESKTLSEYSTVIFGPCPTAKDGARSVKCVQVGYGKIRQLK</sequence>
<dbReference type="AlphaFoldDB" id="A0A183CZZ2"/>
<reference evidence="4" key="1">
    <citation type="submission" date="2016-06" db="UniProtKB">
        <authorList>
            <consortium name="WormBaseParasite"/>
        </authorList>
    </citation>
    <scope>IDENTIFICATION</scope>
</reference>
<reference evidence="2 3" key="2">
    <citation type="submission" date="2018-11" db="EMBL/GenBank/DDBJ databases">
        <authorList>
            <consortium name="Pathogen Informatics"/>
        </authorList>
    </citation>
    <scope>NUCLEOTIDE SEQUENCE [LARGE SCALE GENOMIC DNA]</scope>
</reference>
<dbReference type="EMBL" id="UYRT01002819">
    <property type="protein sequence ID" value="VDK31650.1"/>
    <property type="molecule type" value="Genomic_DNA"/>
</dbReference>
<evidence type="ECO:0000313" key="2">
    <source>
        <dbReference type="EMBL" id="VDK31650.1"/>
    </source>
</evidence>
<feature type="region of interest" description="Disordered" evidence="1">
    <location>
        <begin position="116"/>
        <end position="136"/>
    </location>
</feature>
<dbReference type="OrthoDB" id="5871186at2759"/>
<protein>
    <submittedName>
        <fullName evidence="4">Eka-like protein</fullName>
    </submittedName>
</protein>
<organism evidence="4">
    <name type="scientific">Gongylonema pulchrum</name>
    <dbReference type="NCBI Taxonomy" id="637853"/>
    <lineage>
        <taxon>Eukaryota</taxon>
        <taxon>Metazoa</taxon>
        <taxon>Ecdysozoa</taxon>
        <taxon>Nematoda</taxon>
        <taxon>Chromadorea</taxon>
        <taxon>Rhabditida</taxon>
        <taxon>Spirurina</taxon>
        <taxon>Spiruromorpha</taxon>
        <taxon>Spiruroidea</taxon>
        <taxon>Gongylonematidae</taxon>
        <taxon>Gongylonema</taxon>
    </lineage>
</organism>
<evidence type="ECO:0000256" key="1">
    <source>
        <dbReference type="SAM" id="MobiDB-lite"/>
    </source>
</evidence>
<gene>
    <name evidence="2" type="ORF">GPUH_LOCUS2033</name>
</gene>
<keyword evidence="3" id="KW-1185">Reference proteome</keyword>
<evidence type="ECO:0000313" key="4">
    <source>
        <dbReference type="WBParaSite" id="GPUH_0000203801-mRNA-1"/>
    </source>
</evidence>
<dbReference type="Proteomes" id="UP000271098">
    <property type="component" value="Unassembled WGS sequence"/>
</dbReference>
<name>A0A183CZZ2_9BILA</name>
<dbReference type="WBParaSite" id="GPUH_0000203801-mRNA-1">
    <property type="protein sequence ID" value="GPUH_0000203801-mRNA-1"/>
    <property type="gene ID" value="GPUH_0000203801"/>
</dbReference>
<accession>A0A183CZZ2</accession>
<feature type="region of interest" description="Disordered" evidence="1">
    <location>
        <begin position="58"/>
        <end position="97"/>
    </location>
</feature>